<sequence>MPLVIPILYEDAPYINKRTAFSTRGFRQRVGEASRREASRSLLASRREEKNAKGQRKQQRISKKIWRTLTKKCYKQ</sequence>
<name>A0ABR8K6U7_9NOSO</name>
<reference evidence="2 3" key="1">
    <citation type="journal article" date="2020" name="ISME J.">
        <title>Comparative genomics reveals insights into cyanobacterial evolution and habitat adaptation.</title>
        <authorList>
            <person name="Chen M.Y."/>
            <person name="Teng W.K."/>
            <person name="Zhao L."/>
            <person name="Hu C.X."/>
            <person name="Zhou Y.K."/>
            <person name="Han B.P."/>
            <person name="Song L.R."/>
            <person name="Shu W.S."/>
        </authorList>
    </citation>
    <scope>NUCLEOTIDE SEQUENCE [LARGE SCALE GENOMIC DNA]</scope>
    <source>
        <strain evidence="2 3">FACHB-159</strain>
    </source>
</reference>
<organism evidence="2 3">
    <name type="scientific">Nostoc paludosum FACHB-159</name>
    <dbReference type="NCBI Taxonomy" id="2692908"/>
    <lineage>
        <taxon>Bacteria</taxon>
        <taxon>Bacillati</taxon>
        <taxon>Cyanobacteriota</taxon>
        <taxon>Cyanophyceae</taxon>
        <taxon>Nostocales</taxon>
        <taxon>Nostocaceae</taxon>
        <taxon>Nostoc</taxon>
    </lineage>
</organism>
<dbReference type="EMBL" id="JACJTU010000009">
    <property type="protein sequence ID" value="MBD2734658.1"/>
    <property type="molecule type" value="Genomic_DNA"/>
</dbReference>
<proteinExistence type="predicted"/>
<feature type="compositionally biased region" description="Basic and acidic residues" evidence="1">
    <location>
        <begin position="29"/>
        <end position="52"/>
    </location>
</feature>
<protein>
    <submittedName>
        <fullName evidence="2">Uncharacterized protein</fullName>
    </submittedName>
</protein>
<evidence type="ECO:0000313" key="3">
    <source>
        <dbReference type="Proteomes" id="UP000637383"/>
    </source>
</evidence>
<feature type="region of interest" description="Disordered" evidence="1">
    <location>
        <begin position="27"/>
        <end position="61"/>
    </location>
</feature>
<gene>
    <name evidence="2" type="ORF">H6H03_12170</name>
</gene>
<keyword evidence="3" id="KW-1185">Reference proteome</keyword>
<dbReference type="Proteomes" id="UP000637383">
    <property type="component" value="Unassembled WGS sequence"/>
</dbReference>
<evidence type="ECO:0000256" key="1">
    <source>
        <dbReference type="SAM" id="MobiDB-lite"/>
    </source>
</evidence>
<accession>A0ABR8K6U7</accession>
<comment type="caution">
    <text evidence="2">The sequence shown here is derived from an EMBL/GenBank/DDBJ whole genome shotgun (WGS) entry which is preliminary data.</text>
</comment>
<evidence type="ECO:0000313" key="2">
    <source>
        <dbReference type="EMBL" id="MBD2734658.1"/>
    </source>
</evidence>